<dbReference type="SUPFAM" id="SSF55729">
    <property type="entry name" value="Acyl-CoA N-acyltransferases (Nat)"/>
    <property type="match status" value="1"/>
</dbReference>
<dbReference type="Proteomes" id="UP000194873">
    <property type="component" value="Unassembled WGS sequence"/>
</dbReference>
<comment type="caution">
    <text evidence="2">The sequence shown here is derived from an EMBL/GenBank/DDBJ whole genome shotgun (WGS) entry which is preliminary data.</text>
</comment>
<dbReference type="GO" id="GO:0016747">
    <property type="term" value="F:acyltransferase activity, transferring groups other than amino-acyl groups"/>
    <property type="evidence" value="ECO:0007669"/>
    <property type="project" value="InterPro"/>
</dbReference>
<dbReference type="EMBL" id="MTSE01000025">
    <property type="protein sequence ID" value="OUJ70224.1"/>
    <property type="molecule type" value="Genomic_DNA"/>
</dbReference>
<evidence type="ECO:0000313" key="2">
    <source>
        <dbReference type="EMBL" id="OUJ70224.1"/>
    </source>
</evidence>
<gene>
    <name evidence="2" type="ORF">BXP70_25015</name>
</gene>
<evidence type="ECO:0000259" key="1">
    <source>
        <dbReference type="PROSITE" id="PS51186"/>
    </source>
</evidence>
<keyword evidence="3" id="KW-1185">Reference proteome</keyword>
<protein>
    <recommendedName>
        <fullName evidence="1">N-acetyltransferase domain-containing protein</fullName>
    </recommendedName>
</protein>
<dbReference type="InterPro" id="IPR016181">
    <property type="entry name" value="Acyl_CoA_acyltransferase"/>
</dbReference>
<dbReference type="AlphaFoldDB" id="A0A243W6X7"/>
<dbReference type="PANTHER" id="PTHR43328">
    <property type="entry name" value="ACETYLTRANSFERASE-RELATED"/>
    <property type="match status" value="1"/>
</dbReference>
<organism evidence="2 3">
    <name type="scientific">Hymenobacter crusticola</name>
    <dbReference type="NCBI Taxonomy" id="1770526"/>
    <lineage>
        <taxon>Bacteria</taxon>
        <taxon>Pseudomonadati</taxon>
        <taxon>Bacteroidota</taxon>
        <taxon>Cytophagia</taxon>
        <taxon>Cytophagales</taxon>
        <taxon>Hymenobacteraceae</taxon>
        <taxon>Hymenobacter</taxon>
    </lineage>
</organism>
<accession>A0A243W6X7</accession>
<feature type="domain" description="N-acetyltransferase" evidence="1">
    <location>
        <begin position="17"/>
        <end position="181"/>
    </location>
</feature>
<dbReference type="PANTHER" id="PTHR43328:SF1">
    <property type="entry name" value="N-ACETYLTRANSFERASE DOMAIN-CONTAINING PROTEIN"/>
    <property type="match status" value="1"/>
</dbReference>
<dbReference type="RefSeq" id="WP_086596854.1">
    <property type="nucleotide sequence ID" value="NZ_MTSE01000025.1"/>
</dbReference>
<dbReference type="PROSITE" id="PS51186">
    <property type="entry name" value="GNAT"/>
    <property type="match status" value="1"/>
</dbReference>
<dbReference type="Gene3D" id="3.40.630.30">
    <property type="match status" value="1"/>
</dbReference>
<name>A0A243W6X7_9BACT</name>
<dbReference type="InterPro" id="IPR000182">
    <property type="entry name" value="GNAT_dom"/>
</dbReference>
<dbReference type="Pfam" id="PF13302">
    <property type="entry name" value="Acetyltransf_3"/>
    <property type="match status" value="1"/>
</dbReference>
<evidence type="ECO:0000313" key="3">
    <source>
        <dbReference type="Proteomes" id="UP000194873"/>
    </source>
</evidence>
<sequence length="182" mass="20165">MPESRRRPTLVLPVAGVRLRPWQLADAPALVACANDESVAQNLRDTFPHPYLPEDARWYLETVATAHAPDIHLAIEVAGSAGGGISVIFKEDVDRRSAEIGYWLGRPHWGRGIMTAAVEALTKYTFVEFNICRLYAGVFAHNTASARVLEKCGYELEGRLRKSITKNGQTTDSLLYAIVNEQ</sequence>
<dbReference type="OrthoDB" id="9788916at2"/>
<reference evidence="2 3" key="1">
    <citation type="submission" date="2017-01" db="EMBL/GenBank/DDBJ databases">
        <title>A new Hymenobacter.</title>
        <authorList>
            <person name="Liang Y."/>
            <person name="Feng F."/>
        </authorList>
    </citation>
    <scope>NUCLEOTIDE SEQUENCE [LARGE SCALE GENOMIC DNA]</scope>
    <source>
        <strain evidence="2">MIMBbqt21</strain>
    </source>
</reference>
<proteinExistence type="predicted"/>